<dbReference type="SMART" id="SM00382">
    <property type="entry name" value="AAA"/>
    <property type="match status" value="1"/>
</dbReference>
<organism evidence="15">
    <name type="scientific">Dunaliella tertiolecta</name>
    <name type="common">Green alga</name>
    <dbReference type="NCBI Taxonomy" id="3047"/>
    <lineage>
        <taxon>Eukaryota</taxon>
        <taxon>Viridiplantae</taxon>
        <taxon>Chlorophyta</taxon>
        <taxon>core chlorophytes</taxon>
        <taxon>Chlorophyceae</taxon>
        <taxon>CS clade</taxon>
        <taxon>Chlamydomonadales</taxon>
        <taxon>Dunaliellaceae</taxon>
        <taxon>Dunaliella</taxon>
    </lineage>
</organism>
<dbReference type="FunFam" id="3.40.50.300:FF:000175">
    <property type="entry name" value="ATP-dependent zinc metalloprotease FTSH 4"/>
    <property type="match status" value="1"/>
</dbReference>
<dbReference type="InterPro" id="IPR003593">
    <property type="entry name" value="AAA+_ATPase"/>
</dbReference>
<dbReference type="InterPro" id="IPR003960">
    <property type="entry name" value="ATPase_AAA_CS"/>
</dbReference>
<evidence type="ECO:0000256" key="11">
    <source>
        <dbReference type="ARBA" id="ARBA00023049"/>
    </source>
</evidence>
<dbReference type="SUPFAM" id="SSF52540">
    <property type="entry name" value="P-loop containing nucleoside triphosphate hydrolases"/>
    <property type="match status" value="1"/>
</dbReference>
<dbReference type="GO" id="GO:0005739">
    <property type="term" value="C:mitochondrion"/>
    <property type="evidence" value="ECO:0007669"/>
    <property type="project" value="UniProtKB-SubCell"/>
</dbReference>
<gene>
    <name evidence="15" type="ORF">DTER00134_LOCUS8489</name>
</gene>
<dbReference type="PROSITE" id="PS00674">
    <property type="entry name" value="AAA"/>
    <property type="match status" value="1"/>
</dbReference>
<dbReference type="GO" id="GO:0005524">
    <property type="term" value="F:ATP binding"/>
    <property type="evidence" value="ECO:0007669"/>
    <property type="project" value="UniProtKB-KW"/>
</dbReference>
<dbReference type="HAMAP" id="MF_01458">
    <property type="entry name" value="FtsH"/>
    <property type="match status" value="1"/>
</dbReference>
<evidence type="ECO:0000256" key="10">
    <source>
        <dbReference type="ARBA" id="ARBA00022840"/>
    </source>
</evidence>
<dbReference type="PRINTS" id="PR00830">
    <property type="entry name" value="ENDOLAPTASE"/>
</dbReference>
<comment type="similarity">
    <text evidence="3">In the C-terminal section; belongs to the peptidase M41 family.</text>
</comment>
<keyword evidence="5" id="KW-0645">Protease</keyword>
<evidence type="ECO:0000256" key="7">
    <source>
        <dbReference type="ARBA" id="ARBA00022741"/>
    </source>
</evidence>
<evidence type="ECO:0000256" key="13">
    <source>
        <dbReference type="SAM" id="MobiDB-lite"/>
    </source>
</evidence>
<evidence type="ECO:0000256" key="8">
    <source>
        <dbReference type="ARBA" id="ARBA00022801"/>
    </source>
</evidence>
<dbReference type="GO" id="GO:0016887">
    <property type="term" value="F:ATP hydrolysis activity"/>
    <property type="evidence" value="ECO:0007669"/>
    <property type="project" value="InterPro"/>
</dbReference>
<dbReference type="Gene3D" id="3.40.50.300">
    <property type="entry name" value="P-loop containing nucleotide triphosphate hydrolases"/>
    <property type="match status" value="1"/>
</dbReference>
<dbReference type="AlphaFoldDB" id="A0A7S3QU90"/>
<feature type="domain" description="AAA+ ATPase" evidence="14">
    <location>
        <begin position="291"/>
        <end position="427"/>
    </location>
</feature>
<comment type="cofactor">
    <cofactor evidence="1">
        <name>Zn(2+)</name>
        <dbReference type="ChEBI" id="CHEBI:29105"/>
    </cofactor>
</comment>
<sequence length="722" mass="76997">MNCLVASLWPGLRPGSQALAAQLLPRGPGVWLHSGRRSFFSLGSPRGGLPRDPVQQVEHLKQLNQGSNAEEVVKLFESGRVAFTQDSLGEYIRALSRMDRLDNNRLMGLLQRGAEAGFRGPAGYGGAAAARAFPEPAAYTPVYGGGMMGPQPQQMGFSAGGMMPAAPVPAGGAMPLAAAGVQQGGSEGEALGTAAKPLVMSFAEPSFSNQLWRTLRTIIGVFIMVTCLGTLLDDKGIMSKSLLNNPELKPQTDSNTRFDDVKGVDEAKHELEEVVEYLKDPHKFTSLGGKLPKGVLLVGPPGTGKTMLARAVAGEANVPFFYTSGSEFEEVFVGVGARRVRELFAAAKKISPCIIFIDEIDAIGGNRNPKDQQYMRMTLNQLLVELDGFKASEGVIVIAATNFPEVLDKALVRPGRFDRHVVVPNPDVEGRRQILESYFAKLPKDKDVDLLTIAKATPGFSGADLSNLVNVAALYSARMGSEAINMRSLEYARDRIIMGTERKSAVISDKSRRLTAYHEGGHALVAHLTQGADPVHKATIVPRGLALGMVTQLPEDDATSMTRRQMLARLDVCMGGRVAEELIFGADDITTGASSDLRQATALARAMVTKYGFSSRLGQVSLDYDDNGASMSSETRSIVEAEVKKLLSEAYERSSTLLKQHAQELHALASALIESETLSGEQIKALLSDVKSKPQTSENQPATSSAAATAAASAAASVAPAS</sequence>
<evidence type="ECO:0000256" key="6">
    <source>
        <dbReference type="ARBA" id="ARBA00022723"/>
    </source>
</evidence>
<dbReference type="InterPro" id="IPR041569">
    <property type="entry name" value="AAA_lid_3"/>
</dbReference>
<dbReference type="GO" id="GO:0045037">
    <property type="term" value="P:protein import into chloroplast stroma"/>
    <property type="evidence" value="ECO:0007669"/>
    <property type="project" value="TreeGrafter"/>
</dbReference>
<dbReference type="GO" id="GO:0046872">
    <property type="term" value="F:metal ion binding"/>
    <property type="evidence" value="ECO:0007669"/>
    <property type="project" value="UniProtKB-KW"/>
</dbReference>
<evidence type="ECO:0000256" key="5">
    <source>
        <dbReference type="ARBA" id="ARBA00022670"/>
    </source>
</evidence>
<comment type="subcellular location">
    <subcellularLocation>
        <location evidence="2">Mitochondrion</location>
    </subcellularLocation>
</comment>
<dbReference type="GO" id="GO:0016020">
    <property type="term" value="C:membrane"/>
    <property type="evidence" value="ECO:0007669"/>
    <property type="project" value="InterPro"/>
</dbReference>
<dbReference type="Pfam" id="PF01434">
    <property type="entry name" value="Peptidase_M41"/>
    <property type="match status" value="1"/>
</dbReference>
<evidence type="ECO:0000313" key="15">
    <source>
        <dbReference type="EMBL" id="CAE0493416.1"/>
    </source>
</evidence>
<dbReference type="Pfam" id="PF17862">
    <property type="entry name" value="AAA_lid_3"/>
    <property type="match status" value="1"/>
</dbReference>
<evidence type="ECO:0000256" key="3">
    <source>
        <dbReference type="ARBA" id="ARBA00010044"/>
    </source>
</evidence>
<dbReference type="CDD" id="cd19501">
    <property type="entry name" value="RecA-like_FtsH"/>
    <property type="match status" value="1"/>
</dbReference>
<evidence type="ECO:0000256" key="12">
    <source>
        <dbReference type="ARBA" id="ARBA00023128"/>
    </source>
</evidence>
<name>A0A7S3QU90_DUNTE</name>
<dbReference type="Gene3D" id="1.20.58.760">
    <property type="entry name" value="Peptidase M41"/>
    <property type="match status" value="1"/>
</dbReference>
<accession>A0A7S3QU90</accession>
<dbReference type="NCBIfam" id="TIGR01241">
    <property type="entry name" value="FtsH_fam"/>
    <property type="match status" value="1"/>
</dbReference>
<dbReference type="PANTHER" id="PTHR23076">
    <property type="entry name" value="METALLOPROTEASE M41 FTSH"/>
    <property type="match status" value="1"/>
</dbReference>
<protein>
    <recommendedName>
        <fullName evidence="14">AAA+ ATPase domain-containing protein</fullName>
    </recommendedName>
</protein>
<keyword evidence="10" id="KW-0067">ATP-binding</keyword>
<dbReference type="GO" id="GO:0004176">
    <property type="term" value="F:ATP-dependent peptidase activity"/>
    <property type="evidence" value="ECO:0007669"/>
    <property type="project" value="InterPro"/>
</dbReference>
<dbReference type="GO" id="GO:0004222">
    <property type="term" value="F:metalloendopeptidase activity"/>
    <property type="evidence" value="ECO:0007669"/>
    <property type="project" value="InterPro"/>
</dbReference>
<keyword evidence="6" id="KW-0479">Metal-binding</keyword>
<dbReference type="SUPFAM" id="SSF140990">
    <property type="entry name" value="FtsH protease domain-like"/>
    <property type="match status" value="1"/>
</dbReference>
<reference evidence="15" key="1">
    <citation type="submission" date="2021-01" db="EMBL/GenBank/DDBJ databases">
        <authorList>
            <person name="Corre E."/>
            <person name="Pelletier E."/>
            <person name="Niang G."/>
            <person name="Scheremetjew M."/>
            <person name="Finn R."/>
            <person name="Kale V."/>
            <person name="Holt S."/>
            <person name="Cochrane G."/>
            <person name="Meng A."/>
            <person name="Brown T."/>
            <person name="Cohen L."/>
        </authorList>
    </citation>
    <scope>NUCLEOTIDE SEQUENCE</scope>
    <source>
        <strain evidence="15">CCMP1320</strain>
    </source>
</reference>
<keyword evidence="11" id="KW-0482">Metalloprotease</keyword>
<keyword evidence="7" id="KW-0547">Nucleotide-binding</keyword>
<comment type="similarity">
    <text evidence="4">In the N-terminal section; belongs to the AAA ATPase family.</text>
</comment>
<dbReference type="FunFam" id="1.20.58.760:FF:000002">
    <property type="entry name" value="ATP-dependent zinc metalloprotease FtsH"/>
    <property type="match status" value="1"/>
</dbReference>
<dbReference type="InterPro" id="IPR037219">
    <property type="entry name" value="Peptidase_M41-like"/>
</dbReference>
<keyword evidence="12" id="KW-0496">Mitochondrion</keyword>
<dbReference type="InterPro" id="IPR000642">
    <property type="entry name" value="Peptidase_M41"/>
</dbReference>
<dbReference type="Gene3D" id="1.10.8.60">
    <property type="match status" value="1"/>
</dbReference>
<evidence type="ECO:0000256" key="2">
    <source>
        <dbReference type="ARBA" id="ARBA00004173"/>
    </source>
</evidence>
<evidence type="ECO:0000256" key="9">
    <source>
        <dbReference type="ARBA" id="ARBA00022833"/>
    </source>
</evidence>
<evidence type="ECO:0000259" key="14">
    <source>
        <dbReference type="SMART" id="SM00382"/>
    </source>
</evidence>
<dbReference type="EMBL" id="HBIP01014605">
    <property type="protein sequence ID" value="CAE0493416.1"/>
    <property type="molecule type" value="Transcribed_RNA"/>
</dbReference>
<feature type="compositionally biased region" description="Low complexity" evidence="13">
    <location>
        <begin position="701"/>
        <end position="711"/>
    </location>
</feature>
<dbReference type="InterPro" id="IPR003959">
    <property type="entry name" value="ATPase_AAA_core"/>
</dbReference>
<proteinExistence type="inferred from homology"/>
<dbReference type="Pfam" id="PF00004">
    <property type="entry name" value="AAA"/>
    <property type="match status" value="1"/>
</dbReference>
<dbReference type="PANTHER" id="PTHR23076:SF37">
    <property type="entry name" value="ATP-DEPENDENT ZINC METALLOPROTEASE FTSH 4, MITOCHONDRIAL"/>
    <property type="match status" value="1"/>
</dbReference>
<evidence type="ECO:0000256" key="1">
    <source>
        <dbReference type="ARBA" id="ARBA00001947"/>
    </source>
</evidence>
<dbReference type="InterPro" id="IPR005936">
    <property type="entry name" value="FtsH"/>
</dbReference>
<dbReference type="GO" id="GO:0006508">
    <property type="term" value="P:proteolysis"/>
    <property type="evidence" value="ECO:0007669"/>
    <property type="project" value="UniProtKB-KW"/>
</dbReference>
<keyword evidence="8" id="KW-0378">Hydrolase</keyword>
<keyword evidence="9" id="KW-0862">Zinc</keyword>
<dbReference type="InterPro" id="IPR027417">
    <property type="entry name" value="P-loop_NTPase"/>
</dbReference>
<dbReference type="GO" id="GO:0009507">
    <property type="term" value="C:chloroplast"/>
    <property type="evidence" value="ECO:0007669"/>
    <property type="project" value="TreeGrafter"/>
</dbReference>
<dbReference type="FunFam" id="1.10.8.60:FF:000001">
    <property type="entry name" value="ATP-dependent zinc metalloprotease FtsH"/>
    <property type="match status" value="1"/>
</dbReference>
<feature type="region of interest" description="Disordered" evidence="13">
    <location>
        <begin position="689"/>
        <end position="711"/>
    </location>
</feature>
<evidence type="ECO:0000256" key="4">
    <source>
        <dbReference type="ARBA" id="ARBA00010550"/>
    </source>
</evidence>